<comment type="cofactor">
    <cofactor evidence="1">
        <name>Mn(2+)</name>
        <dbReference type="ChEBI" id="CHEBI:29035"/>
    </cofactor>
</comment>
<keyword evidence="1" id="KW-0464">Manganese</keyword>
<comment type="caution">
    <text evidence="2">The sequence shown here is derived from an EMBL/GenBank/DDBJ whole genome shotgun (WGS) entry which is preliminary data.</text>
</comment>
<name>A0A4U0WIM1_9PEZI</name>
<comment type="catalytic activity">
    <reaction evidence="1">
        <text>O-phospho-L-threonyl-[protein] + H2O = L-threonyl-[protein] + phosphate</text>
        <dbReference type="Rhea" id="RHEA:47004"/>
        <dbReference type="Rhea" id="RHEA-COMP:11060"/>
        <dbReference type="Rhea" id="RHEA-COMP:11605"/>
        <dbReference type="ChEBI" id="CHEBI:15377"/>
        <dbReference type="ChEBI" id="CHEBI:30013"/>
        <dbReference type="ChEBI" id="CHEBI:43474"/>
        <dbReference type="ChEBI" id="CHEBI:61977"/>
        <dbReference type="EC" id="3.1.3.16"/>
    </reaction>
</comment>
<dbReference type="GO" id="GO:0046872">
    <property type="term" value="F:metal ion binding"/>
    <property type="evidence" value="ECO:0007669"/>
    <property type="project" value="UniProtKB-UniRule"/>
</dbReference>
<dbReference type="PANTHER" id="PTHR12320:SF24">
    <property type="entry name" value="PROTEIN PHOSPHATASE"/>
    <property type="match status" value="1"/>
</dbReference>
<dbReference type="SUPFAM" id="SSF81606">
    <property type="entry name" value="PP2C-like"/>
    <property type="match status" value="1"/>
</dbReference>
<dbReference type="Gene3D" id="3.60.40.10">
    <property type="entry name" value="PPM-type phosphatase domain"/>
    <property type="match status" value="1"/>
</dbReference>
<dbReference type="PANTHER" id="PTHR12320">
    <property type="entry name" value="PROTEIN PHOSPHATASE 2C"/>
    <property type="match status" value="1"/>
</dbReference>
<keyword evidence="1" id="KW-0479">Metal-binding</keyword>
<dbReference type="EMBL" id="NAJN01001487">
    <property type="protein sequence ID" value="TKA62870.1"/>
    <property type="molecule type" value="Genomic_DNA"/>
</dbReference>
<dbReference type="EC" id="3.1.3.16" evidence="1"/>
<gene>
    <name evidence="2" type="ORF">B0A49_10321</name>
</gene>
<sequence>MTNTSPIQYLDVAIVNGNMVGLFYFNGLNIGLGQEWSVVYFDVSDKLRGSASAARRHWQQHISLASLVPLPFLTKQRSTDTCFFESISHNANIHLTPSYLRTIGSLPFVSSVDRLVDLPFPGTCQRGVSNRCPLRTQQKTRLFNGSLLFSPQETVAKPVSVPVKSVYPQTPKRQPTRSAPSAGKSFLLSSSSSFISSDPLIASPPRFTSRALARIAERHQQERQVEQRKPISVPAPAAPRCPIRYIERSHTVVNRTLFGIKRQQSTLERFPEVVKVATRPAKAKRTVSWADDAQGLTLCSVVLITPVGKGKKSYRERSWKTGVRVWSGGREGPMTSPGRGTDGGGEVLPHPQLLFIFFQWLPTLVKISCWSVLVSDNFIAANDGVGAWATRERGHAALWSRLILHFWALEAEKNSYGGSSDPDPVDYLQKAFDQTKEATSSPNEWYGTTTASGALLHSDDRDPPHPILYVTQLGDSQVLVIRPRDQEVLYKTAEQWHWFDCPRQLGTNSPDTPKDNAVMDKIEIEEDDVVLALSDGVTDNLWEHEVVTNVVESMNKWKSGAAGTGSDK</sequence>
<dbReference type="OrthoDB" id="25675at2759"/>
<keyword evidence="1" id="KW-0460">Magnesium</keyword>
<comment type="cofactor">
    <cofactor evidence="1">
        <name>Mg(2+)</name>
        <dbReference type="ChEBI" id="CHEBI:18420"/>
    </cofactor>
</comment>
<accession>A0A4U0WIM1</accession>
<proteinExistence type="inferred from homology"/>
<dbReference type="FunFam" id="3.60.40.10:FF:000118">
    <property type="entry name" value="Phosphatase 2C-like domain-containing protein"/>
    <property type="match status" value="1"/>
</dbReference>
<dbReference type="STRING" id="331657.A0A4U0WIM1"/>
<organism evidence="2 3">
    <name type="scientific">Cryomyces minteri</name>
    <dbReference type="NCBI Taxonomy" id="331657"/>
    <lineage>
        <taxon>Eukaryota</taxon>
        <taxon>Fungi</taxon>
        <taxon>Dikarya</taxon>
        <taxon>Ascomycota</taxon>
        <taxon>Pezizomycotina</taxon>
        <taxon>Dothideomycetes</taxon>
        <taxon>Dothideomycetes incertae sedis</taxon>
        <taxon>Cryomyces</taxon>
    </lineage>
</organism>
<dbReference type="GO" id="GO:0004722">
    <property type="term" value="F:protein serine/threonine phosphatase activity"/>
    <property type="evidence" value="ECO:0007669"/>
    <property type="project" value="UniProtKB-EC"/>
</dbReference>
<comment type="similarity">
    <text evidence="1">Belongs to the PP2C family.</text>
</comment>
<reference evidence="2 3" key="1">
    <citation type="submission" date="2017-03" db="EMBL/GenBank/DDBJ databases">
        <title>Genomes of endolithic fungi from Antarctica.</title>
        <authorList>
            <person name="Coleine C."/>
            <person name="Masonjones S."/>
            <person name="Stajich J.E."/>
        </authorList>
    </citation>
    <scope>NUCLEOTIDE SEQUENCE [LARGE SCALE GENOMIC DNA]</scope>
    <source>
        <strain evidence="2 3">CCFEE 5187</strain>
    </source>
</reference>
<keyword evidence="1" id="KW-0904">Protein phosphatase</keyword>
<dbReference type="AlphaFoldDB" id="A0A4U0WIM1"/>
<comment type="catalytic activity">
    <reaction evidence="1">
        <text>O-phospho-L-seryl-[protein] + H2O = L-seryl-[protein] + phosphate</text>
        <dbReference type="Rhea" id="RHEA:20629"/>
        <dbReference type="Rhea" id="RHEA-COMP:9863"/>
        <dbReference type="Rhea" id="RHEA-COMP:11604"/>
        <dbReference type="ChEBI" id="CHEBI:15377"/>
        <dbReference type="ChEBI" id="CHEBI:29999"/>
        <dbReference type="ChEBI" id="CHEBI:43474"/>
        <dbReference type="ChEBI" id="CHEBI:83421"/>
        <dbReference type="EC" id="3.1.3.16"/>
    </reaction>
</comment>
<keyword evidence="1" id="KW-0378">Hydrolase</keyword>
<evidence type="ECO:0000313" key="2">
    <source>
        <dbReference type="EMBL" id="TKA62870.1"/>
    </source>
</evidence>
<keyword evidence="3" id="KW-1185">Reference proteome</keyword>
<evidence type="ECO:0000256" key="1">
    <source>
        <dbReference type="RuleBase" id="RU366020"/>
    </source>
</evidence>
<dbReference type="InterPro" id="IPR039123">
    <property type="entry name" value="PPTC7"/>
</dbReference>
<dbReference type="Proteomes" id="UP000308768">
    <property type="component" value="Unassembled WGS sequence"/>
</dbReference>
<feature type="non-terminal residue" evidence="2">
    <location>
        <position position="568"/>
    </location>
</feature>
<protein>
    <recommendedName>
        <fullName evidence="1">Protein phosphatase</fullName>
        <ecNumber evidence="1">3.1.3.16</ecNumber>
    </recommendedName>
</protein>
<evidence type="ECO:0000313" key="3">
    <source>
        <dbReference type="Proteomes" id="UP000308768"/>
    </source>
</evidence>
<dbReference type="InterPro" id="IPR036457">
    <property type="entry name" value="PPM-type-like_dom_sf"/>
</dbReference>